<dbReference type="Proteomes" id="UP000320421">
    <property type="component" value="Chromosome"/>
</dbReference>
<dbReference type="EMBL" id="CP036266">
    <property type="protein sequence ID" value="QDT19605.1"/>
    <property type="molecule type" value="Genomic_DNA"/>
</dbReference>
<dbReference type="CDD" id="cd07812">
    <property type="entry name" value="SRPBCC"/>
    <property type="match status" value="1"/>
</dbReference>
<dbReference type="OrthoDB" id="2389233at2"/>
<reference evidence="1 2" key="1">
    <citation type="submission" date="2019-02" db="EMBL/GenBank/DDBJ databases">
        <title>Deep-cultivation of Planctomycetes and their phenomic and genomic characterization uncovers novel biology.</title>
        <authorList>
            <person name="Wiegand S."/>
            <person name="Jogler M."/>
            <person name="Boedeker C."/>
            <person name="Pinto D."/>
            <person name="Vollmers J."/>
            <person name="Rivas-Marin E."/>
            <person name="Kohn T."/>
            <person name="Peeters S.H."/>
            <person name="Heuer A."/>
            <person name="Rast P."/>
            <person name="Oberbeckmann S."/>
            <person name="Bunk B."/>
            <person name="Jeske O."/>
            <person name="Meyerdierks A."/>
            <person name="Storesund J.E."/>
            <person name="Kallscheuer N."/>
            <person name="Luecker S."/>
            <person name="Lage O.M."/>
            <person name="Pohl T."/>
            <person name="Merkel B.J."/>
            <person name="Hornburger P."/>
            <person name="Mueller R.-W."/>
            <person name="Bruemmer F."/>
            <person name="Labrenz M."/>
            <person name="Spormann A.M."/>
            <person name="Op den Camp H."/>
            <person name="Overmann J."/>
            <person name="Amann R."/>
            <person name="Jetten M.S.M."/>
            <person name="Mascher T."/>
            <person name="Medema M.H."/>
            <person name="Devos D.P."/>
            <person name="Kaster A.-K."/>
            <person name="Ovreas L."/>
            <person name="Rohde M."/>
            <person name="Galperin M.Y."/>
            <person name="Jogler C."/>
        </authorList>
    </citation>
    <scope>NUCLEOTIDE SEQUENCE [LARGE SCALE GENOMIC DNA]</scope>
    <source>
        <strain evidence="1 2">HG66A1</strain>
    </source>
</reference>
<evidence type="ECO:0000313" key="2">
    <source>
        <dbReference type="Proteomes" id="UP000320421"/>
    </source>
</evidence>
<dbReference type="InterPro" id="IPR023393">
    <property type="entry name" value="START-like_dom_sf"/>
</dbReference>
<dbReference type="SUPFAM" id="SSF55961">
    <property type="entry name" value="Bet v1-like"/>
    <property type="match status" value="1"/>
</dbReference>
<protein>
    <submittedName>
        <fullName evidence="1">Polyketide cyclase / dehydrase and lipid transport</fullName>
    </submittedName>
</protein>
<dbReference type="RefSeq" id="WP_145181415.1">
    <property type="nucleotide sequence ID" value="NZ_CP036266.1"/>
</dbReference>
<dbReference type="AlphaFoldDB" id="A0A517PJR7"/>
<accession>A0A517PJR7</accession>
<name>A0A517PJR7_9PLAN</name>
<keyword evidence="2" id="KW-1185">Reference proteome</keyword>
<organism evidence="1 2">
    <name type="scientific">Gimesia chilikensis</name>
    <dbReference type="NCBI Taxonomy" id="2605989"/>
    <lineage>
        <taxon>Bacteria</taxon>
        <taxon>Pseudomonadati</taxon>
        <taxon>Planctomycetota</taxon>
        <taxon>Planctomycetia</taxon>
        <taxon>Planctomycetales</taxon>
        <taxon>Planctomycetaceae</taxon>
        <taxon>Gimesia</taxon>
    </lineage>
</organism>
<dbReference type="Pfam" id="PF10604">
    <property type="entry name" value="Polyketide_cyc2"/>
    <property type="match status" value="1"/>
</dbReference>
<sequence length="156" mass="17906">MEITYHEEILAPIEIVFDFLNDDEKMKLWMEGLESTEYPEGKNDDDPVGTIFVQTIREGGHSQQYAGIVTEYDPPELIGVQLQSNAFRVDVTYELTDRGRKTDLDYTCELVFASLFYRIIGVLFKGLTNRILKNQMKLLKQLSEQAAVRRSPPPEA</sequence>
<dbReference type="InterPro" id="IPR019587">
    <property type="entry name" value="Polyketide_cyclase/dehydratase"/>
</dbReference>
<gene>
    <name evidence="1" type="ORF">HG66A1_13720</name>
</gene>
<proteinExistence type="predicted"/>
<dbReference type="Gene3D" id="3.30.530.20">
    <property type="match status" value="1"/>
</dbReference>
<evidence type="ECO:0000313" key="1">
    <source>
        <dbReference type="EMBL" id="QDT19605.1"/>
    </source>
</evidence>